<accession>A0A6B0S7R3</accession>
<dbReference type="EMBL" id="VBQZ03000176">
    <property type="protein sequence ID" value="MXQ96907.1"/>
    <property type="molecule type" value="Genomic_DNA"/>
</dbReference>
<organism evidence="1 2">
    <name type="scientific">Bos mutus</name>
    <name type="common">wild yak</name>
    <dbReference type="NCBI Taxonomy" id="72004"/>
    <lineage>
        <taxon>Eukaryota</taxon>
        <taxon>Metazoa</taxon>
        <taxon>Chordata</taxon>
        <taxon>Craniata</taxon>
        <taxon>Vertebrata</taxon>
        <taxon>Euteleostomi</taxon>
        <taxon>Mammalia</taxon>
        <taxon>Eutheria</taxon>
        <taxon>Laurasiatheria</taxon>
        <taxon>Artiodactyla</taxon>
        <taxon>Ruminantia</taxon>
        <taxon>Pecora</taxon>
        <taxon>Bovidae</taxon>
        <taxon>Bovinae</taxon>
        <taxon>Bos</taxon>
    </lineage>
</organism>
<name>A0A6B0S7R3_9CETA</name>
<keyword evidence="2" id="KW-1185">Reference proteome</keyword>
<evidence type="ECO:0000313" key="2">
    <source>
        <dbReference type="Proteomes" id="UP000322234"/>
    </source>
</evidence>
<evidence type="ECO:0000313" key="1">
    <source>
        <dbReference type="EMBL" id="MXQ96907.1"/>
    </source>
</evidence>
<proteinExistence type="predicted"/>
<comment type="caution">
    <text evidence="1">The sequence shown here is derived from an EMBL/GenBank/DDBJ whole genome shotgun (WGS) entry which is preliminary data.</text>
</comment>
<sequence length="250" mass="27510">MPDNGPRVGAGTLGQRAVQFWLHWWCLTSRQQDTSFVCWPLSRGYCSLTGGTVKTWSLRLSSVESGSSGFYRVHQATPDVKSQGRRSDSAWKENAVAALCLPASRPCSHGPAAQRVLYPCPRPNHRAAAPVVFAIQGSVRFRGAETPHMTRVTGSSEPGVRTSVCVRVRVQWGIDGKELNRVVFRLHSKQCGLETNPGCSVPEGRSTRGSSLMLRPDRFSPENEVSIFTLKTRMTSADYLSRSGSKAWSE</sequence>
<gene>
    <name evidence="1" type="ORF">E5288_WYG014882</name>
</gene>
<reference evidence="1" key="1">
    <citation type="submission" date="2019-10" db="EMBL/GenBank/DDBJ databases">
        <title>The sequence and de novo assembly of the wild yak genome.</title>
        <authorList>
            <person name="Liu Y."/>
        </authorList>
    </citation>
    <scope>NUCLEOTIDE SEQUENCE [LARGE SCALE GENOMIC DNA]</scope>
    <source>
        <strain evidence="1">WY2019</strain>
    </source>
</reference>
<protein>
    <submittedName>
        <fullName evidence="1">Uncharacterized protein</fullName>
    </submittedName>
</protein>
<dbReference type="AlphaFoldDB" id="A0A6B0S7R3"/>
<dbReference type="Proteomes" id="UP000322234">
    <property type="component" value="Unassembled WGS sequence"/>
</dbReference>